<dbReference type="EMBL" id="CP029189">
    <property type="protein sequence ID" value="QES57145.1"/>
    <property type="molecule type" value="Genomic_DNA"/>
</dbReference>
<dbReference type="OrthoDB" id="3937205at2"/>
<reference evidence="1 2" key="1">
    <citation type="submission" date="2018-05" db="EMBL/GenBank/DDBJ databases">
        <title>Streptomyces venezuelae.</title>
        <authorList>
            <person name="Kim W."/>
            <person name="Lee N."/>
            <person name="Cho B.-K."/>
        </authorList>
    </citation>
    <scope>NUCLEOTIDE SEQUENCE [LARGE SCALE GENOMIC DNA]</scope>
    <source>
        <strain evidence="1 2">ATCC 21018</strain>
    </source>
</reference>
<organism evidence="1 2">
    <name type="scientific">Streptomyces venezuelae</name>
    <dbReference type="NCBI Taxonomy" id="54571"/>
    <lineage>
        <taxon>Bacteria</taxon>
        <taxon>Bacillati</taxon>
        <taxon>Actinomycetota</taxon>
        <taxon>Actinomycetes</taxon>
        <taxon>Kitasatosporales</taxon>
        <taxon>Streptomycetaceae</taxon>
        <taxon>Streptomyces</taxon>
    </lineage>
</organism>
<accession>A0A5P2DPL5</accession>
<name>A0A5P2DPL5_STRVZ</name>
<evidence type="ECO:0000313" key="1">
    <source>
        <dbReference type="EMBL" id="QES57145.1"/>
    </source>
</evidence>
<proteinExistence type="predicted"/>
<gene>
    <name evidence="1" type="ORF">DEJ51_25610</name>
</gene>
<dbReference type="AlphaFoldDB" id="A0A5P2DPL5"/>
<evidence type="ECO:0000313" key="2">
    <source>
        <dbReference type="Proteomes" id="UP000324101"/>
    </source>
</evidence>
<dbReference type="RefSeq" id="WP_150259963.1">
    <property type="nucleotide sequence ID" value="NZ_CP029189.1"/>
</dbReference>
<sequence>MGCCPGDAPAEGGRRTEPGILLLHGPVVTARLLALAPALHAAVTPPPGLAPLPRTSPAHLASLVAASPFQPFVRLAGPWQLIFAKAAGRHRGFGKTER</sequence>
<dbReference type="Proteomes" id="UP000324101">
    <property type="component" value="Chromosome"/>
</dbReference>
<protein>
    <submittedName>
        <fullName evidence="1">Uncharacterized protein</fullName>
    </submittedName>
</protein>